<dbReference type="Proteomes" id="UP001623661">
    <property type="component" value="Unassembled WGS sequence"/>
</dbReference>
<gene>
    <name evidence="2" type="ORF">ACJDUH_05200</name>
</gene>
<keyword evidence="2" id="KW-0808">Transferase</keyword>
<dbReference type="Pfam" id="PF00534">
    <property type="entry name" value="Glycos_transf_1"/>
    <property type="match status" value="1"/>
</dbReference>
<evidence type="ECO:0000259" key="1">
    <source>
        <dbReference type="Pfam" id="PF00534"/>
    </source>
</evidence>
<comment type="caution">
    <text evidence="2">The sequence shown here is derived from an EMBL/GenBank/DDBJ whole genome shotgun (WGS) entry which is preliminary data.</text>
</comment>
<evidence type="ECO:0000313" key="3">
    <source>
        <dbReference type="Proteomes" id="UP001623661"/>
    </source>
</evidence>
<dbReference type="SUPFAM" id="SSF53756">
    <property type="entry name" value="UDP-Glycosyltransferase/glycogen phosphorylase"/>
    <property type="match status" value="1"/>
</dbReference>
<dbReference type="InterPro" id="IPR001296">
    <property type="entry name" value="Glyco_trans_1"/>
</dbReference>
<dbReference type="EC" id="2.4.-.-" evidence="2"/>
<keyword evidence="2" id="KW-0328">Glycosyltransferase</keyword>
<dbReference type="RefSeq" id="WP_406764095.1">
    <property type="nucleotide sequence ID" value="NZ_JBJHZY010000001.1"/>
</dbReference>
<accession>A0ABW8TPV8</accession>
<evidence type="ECO:0000313" key="2">
    <source>
        <dbReference type="EMBL" id="MFL0267494.1"/>
    </source>
</evidence>
<protein>
    <submittedName>
        <fullName evidence="2">Glycosyltransferase</fullName>
        <ecNumber evidence="2">2.4.-.-</ecNumber>
    </submittedName>
</protein>
<proteinExistence type="predicted"/>
<feature type="domain" description="Glycosyl transferase family 1" evidence="1">
    <location>
        <begin position="193"/>
        <end position="290"/>
    </location>
</feature>
<sequence length="345" mass="40021">MIVQVGPYPEPIGGISVYIKRMKQYMDLIGIKNEVWDTSGVKKKESGVINVRLRYMPFRLIQRKDVDIIHYNLCGFKSKIYIGILNKLFFKNRKKIITIHGDYSTFFLKDRKYIIRALNSFDCIICVKAGDSKRLVDAGVNKPAYDISAFLFPLKSTENIIPDYISEFIKQKRFIISANASSMQFFNNIDLYGIDMCIDLVAALKNNNLDIGLIFCLPYIDNDTYYKELVNRINEGGIQENFLFVHENIELWKIIERSNLFIRPTCNDGYGVSVAEAVFCKVPAIASDICDRPNGTILFKSRNFKDLFERTVEVIKNYDFFKKKVENVELIDSLERLLSIYRDWS</sequence>
<name>A0ABW8TPV8_9CLOT</name>
<reference evidence="2 3" key="1">
    <citation type="submission" date="2024-11" db="EMBL/GenBank/DDBJ databases">
        <authorList>
            <person name="Heng Y.C."/>
            <person name="Lim A.C.H."/>
            <person name="Lee J.K.Y."/>
            <person name="Kittelmann S."/>
        </authorList>
    </citation>
    <scope>NUCLEOTIDE SEQUENCE [LARGE SCALE GENOMIC DNA]</scope>
    <source>
        <strain evidence="2 3">WILCCON 0202</strain>
    </source>
</reference>
<dbReference type="GO" id="GO:0016757">
    <property type="term" value="F:glycosyltransferase activity"/>
    <property type="evidence" value="ECO:0007669"/>
    <property type="project" value="UniProtKB-KW"/>
</dbReference>
<organism evidence="2 3">
    <name type="scientific">Candidatus Clostridium radicumherbarum</name>
    <dbReference type="NCBI Taxonomy" id="3381662"/>
    <lineage>
        <taxon>Bacteria</taxon>
        <taxon>Bacillati</taxon>
        <taxon>Bacillota</taxon>
        <taxon>Clostridia</taxon>
        <taxon>Eubacteriales</taxon>
        <taxon>Clostridiaceae</taxon>
        <taxon>Clostridium</taxon>
    </lineage>
</organism>
<dbReference type="EMBL" id="JBJHZY010000001">
    <property type="protein sequence ID" value="MFL0267494.1"/>
    <property type="molecule type" value="Genomic_DNA"/>
</dbReference>
<dbReference type="Gene3D" id="3.40.50.2000">
    <property type="entry name" value="Glycogen Phosphorylase B"/>
    <property type="match status" value="2"/>
</dbReference>
<keyword evidence="3" id="KW-1185">Reference proteome</keyword>